<name>A0A8H6MJK1_9PEZI</name>
<protein>
    <submittedName>
        <fullName evidence="1">Uncharacterized protein</fullName>
    </submittedName>
</protein>
<evidence type="ECO:0000313" key="1">
    <source>
        <dbReference type="EMBL" id="KAF6789659.1"/>
    </source>
</evidence>
<accession>A0A8H6MJK1</accession>
<reference evidence="1 2" key="1">
    <citation type="journal article" date="2020" name="Phytopathology">
        <title>Genome Sequence Resources of Colletotrichum truncatum, C. plurivorum, C. musicola, and C. sojae: Four Species Pathogenic to Soybean (Glycine max).</title>
        <authorList>
            <person name="Rogerio F."/>
            <person name="Boufleur T.R."/>
            <person name="Ciampi-Guillardi M."/>
            <person name="Sukno S.A."/>
            <person name="Thon M.R."/>
            <person name="Massola Junior N.S."/>
            <person name="Baroncelli R."/>
        </authorList>
    </citation>
    <scope>NUCLEOTIDE SEQUENCE [LARGE SCALE GENOMIC DNA]</scope>
    <source>
        <strain evidence="1 2">LFN0009</strain>
    </source>
</reference>
<dbReference type="AlphaFoldDB" id="A0A8H6MJK1"/>
<dbReference type="EMBL" id="WIGN01000526">
    <property type="protein sequence ID" value="KAF6789659.1"/>
    <property type="molecule type" value="Genomic_DNA"/>
</dbReference>
<organism evidence="1 2">
    <name type="scientific">Colletotrichum sojae</name>
    <dbReference type="NCBI Taxonomy" id="2175907"/>
    <lineage>
        <taxon>Eukaryota</taxon>
        <taxon>Fungi</taxon>
        <taxon>Dikarya</taxon>
        <taxon>Ascomycota</taxon>
        <taxon>Pezizomycotina</taxon>
        <taxon>Sordariomycetes</taxon>
        <taxon>Hypocreomycetidae</taxon>
        <taxon>Glomerellales</taxon>
        <taxon>Glomerellaceae</taxon>
        <taxon>Colletotrichum</taxon>
        <taxon>Colletotrichum orchidearum species complex</taxon>
    </lineage>
</organism>
<gene>
    <name evidence="1" type="ORF">CSOJ01_14744</name>
</gene>
<proteinExistence type="predicted"/>
<dbReference type="Proteomes" id="UP000652219">
    <property type="component" value="Unassembled WGS sequence"/>
</dbReference>
<sequence>MDELTDAFYRWHLATPEFNQLLKIICPKYLTRNEAEEIMRQFNESWIDGKQVLWSGVVHATAEEWANQRGMQTLTSAMGDLMNWTHPKCKRLHKTSVQWTKYMKGVSAIFAWKIAQGHATTLLTPPPPVRFHPSGLTNYQDIEEPVLKGAVDGTVVGKIVVIHPEVEGAEDMAYEYWPKDQVANCR</sequence>
<evidence type="ECO:0000313" key="2">
    <source>
        <dbReference type="Proteomes" id="UP000652219"/>
    </source>
</evidence>
<keyword evidence="2" id="KW-1185">Reference proteome</keyword>
<comment type="caution">
    <text evidence="1">The sequence shown here is derived from an EMBL/GenBank/DDBJ whole genome shotgun (WGS) entry which is preliminary data.</text>
</comment>